<keyword evidence="2" id="KW-1185">Reference proteome</keyword>
<dbReference type="PATRIC" id="fig|512763.3.peg.3557"/>
<dbReference type="Proteomes" id="UP000061382">
    <property type="component" value="Chromosome"/>
</dbReference>
<evidence type="ECO:0000313" key="1">
    <source>
        <dbReference type="EMBL" id="ALJ00221.1"/>
    </source>
</evidence>
<accession>A0A0P0CEG1</accession>
<dbReference type="EMBL" id="CP012643">
    <property type="protein sequence ID" value="ALJ00221.1"/>
    <property type="molecule type" value="Genomic_DNA"/>
</dbReference>
<dbReference type="AlphaFoldDB" id="A0A0P0CEG1"/>
<name>A0A0P0CEG1_9BACT</name>
<evidence type="ECO:0000313" key="2">
    <source>
        <dbReference type="Proteomes" id="UP000061382"/>
    </source>
</evidence>
<dbReference type="KEGG" id="rti:DC20_16160"/>
<protein>
    <submittedName>
        <fullName evidence="1">Uncharacterized protein</fullName>
    </submittedName>
</protein>
<reference evidence="1 2" key="1">
    <citation type="submission" date="2015-08" db="EMBL/GenBank/DDBJ databases">
        <title>Complete genome sequence of Rufibacter tibetensis strain 1351t, a radiation-resistant bacterium from tibet plateau.</title>
        <authorList>
            <person name="Dai J."/>
        </authorList>
    </citation>
    <scope>NUCLEOTIDE SEQUENCE [LARGE SCALE GENOMIC DNA]</scope>
    <source>
        <strain evidence="1 2">1351</strain>
    </source>
</reference>
<gene>
    <name evidence="1" type="ORF">DC20_16160</name>
</gene>
<organism evidence="1 2">
    <name type="scientific">Rufibacter tibetensis</name>
    <dbReference type="NCBI Taxonomy" id="512763"/>
    <lineage>
        <taxon>Bacteria</taxon>
        <taxon>Pseudomonadati</taxon>
        <taxon>Bacteroidota</taxon>
        <taxon>Cytophagia</taxon>
        <taxon>Cytophagales</taxon>
        <taxon>Hymenobacteraceae</taxon>
        <taxon>Rufibacter</taxon>
    </lineage>
</organism>
<proteinExistence type="predicted"/>
<sequence>MLIVIADTGASSHLPLQKRTLLKIGKLKTIDFRKFIRAEPCKHIQLTRKKVHTVQKSLKRQTMADDRH</sequence>